<keyword evidence="3" id="KW-1185">Reference proteome</keyword>
<comment type="caution">
    <text evidence="2">The sequence shown here is derived from an EMBL/GenBank/DDBJ whole genome shotgun (WGS) entry which is preliminary data.</text>
</comment>
<sequence>MSASRIMYLGASANAGKTVFTRAHCRLLSDAGLRVSPFKPVSVTKRRERRGDLDLDFRLWHLGAAARCELGDRNGPVQVVRLGPMAGDLLVKGERIGAAELLAEDTPLFDPEDVPRVLSAVRAAYAEIEARSEAVVIEGAGSCAELAGVTDPANTFAASVAAPAAVLVAGAHSGGSIAGLWGTWHRMDPRLRGSIVGIALNDVRAGAGLLEKRAGELADEIGTAYLGALPHCEIYDDVPTGESSSLCDTEAEYDYVARQFNDHIDVAAIDRAAGVGA</sequence>
<evidence type="ECO:0000256" key="1">
    <source>
        <dbReference type="ARBA" id="ARBA00022962"/>
    </source>
</evidence>
<dbReference type="Proteomes" id="UP000308760">
    <property type="component" value="Unassembled WGS sequence"/>
</dbReference>
<evidence type="ECO:0000313" key="3">
    <source>
        <dbReference type="Proteomes" id="UP000308760"/>
    </source>
</evidence>
<dbReference type="RefSeq" id="WP_136536383.1">
    <property type="nucleotide sequence ID" value="NZ_STGY01000069.1"/>
</dbReference>
<dbReference type="PANTHER" id="PTHR21343:SF9">
    <property type="entry name" value="LIPID II ISOGLUTAMINYL SYNTHASE (GLUTAMINE-HYDROLYZING) SUBUNIT GATD"/>
    <property type="match status" value="1"/>
</dbReference>
<dbReference type="Gene3D" id="3.40.50.300">
    <property type="entry name" value="P-loop containing nucleotide triphosphate hydrolases"/>
    <property type="match status" value="1"/>
</dbReference>
<dbReference type="PANTHER" id="PTHR21343">
    <property type="entry name" value="DETHIOBIOTIN SYNTHETASE"/>
    <property type="match status" value="1"/>
</dbReference>
<evidence type="ECO:0000313" key="2">
    <source>
        <dbReference type="EMBL" id="THV37623.1"/>
    </source>
</evidence>
<organism evidence="2 3">
    <name type="scientific">Glycomyces buryatensis</name>
    <dbReference type="NCBI Taxonomy" id="2570927"/>
    <lineage>
        <taxon>Bacteria</taxon>
        <taxon>Bacillati</taxon>
        <taxon>Actinomycetota</taxon>
        <taxon>Actinomycetes</taxon>
        <taxon>Glycomycetales</taxon>
        <taxon>Glycomycetaceae</taxon>
        <taxon>Glycomyces</taxon>
    </lineage>
</organism>
<dbReference type="AlphaFoldDB" id="A0A4S8Q0N3"/>
<dbReference type="EMBL" id="STGY01000069">
    <property type="protein sequence ID" value="THV37623.1"/>
    <property type="molecule type" value="Genomic_DNA"/>
</dbReference>
<dbReference type="OrthoDB" id="3698439at2"/>
<accession>A0A4S8Q0N3</accession>
<keyword evidence="1" id="KW-0315">Glutamine amidotransferase</keyword>
<gene>
    <name evidence="2" type="ORF">FAB82_20310</name>
</gene>
<evidence type="ECO:0008006" key="4">
    <source>
        <dbReference type="Google" id="ProtNLM"/>
    </source>
</evidence>
<protein>
    <recommendedName>
        <fullName evidence="4">Cobyric acid synthase</fullName>
    </recommendedName>
</protein>
<reference evidence="2 3" key="2">
    <citation type="submission" date="2019-05" db="EMBL/GenBank/DDBJ databases">
        <title>Glycomyces buryatensis sp. nov.</title>
        <authorList>
            <person name="Nikitina E."/>
        </authorList>
    </citation>
    <scope>NUCLEOTIDE SEQUENCE [LARGE SCALE GENOMIC DNA]</scope>
    <source>
        <strain evidence="2 3">18</strain>
    </source>
</reference>
<dbReference type="SUPFAM" id="SSF52540">
    <property type="entry name" value="P-loop containing nucleoside triphosphate hydrolases"/>
    <property type="match status" value="1"/>
</dbReference>
<reference evidence="3" key="1">
    <citation type="submission" date="2019-04" db="EMBL/GenBank/DDBJ databases">
        <title>Nocardioides xinjiangensis sp. nov.</title>
        <authorList>
            <person name="Liu S."/>
        </authorList>
    </citation>
    <scope>NUCLEOTIDE SEQUENCE [LARGE SCALE GENOMIC DNA]</scope>
    <source>
        <strain evidence="3">18</strain>
    </source>
</reference>
<name>A0A4S8Q0N3_9ACTN</name>
<dbReference type="InterPro" id="IPR027417">
    <property type="entry name" value="P-loop_NTPase"/>
</dbReference>
<proteinExistence type="predicted"/>